<sequence length="59" mass="6719">MIEQFTRKLIFQFTSPKGIGAMMSSLWIKLKSFFSKCRFANLLAAFQSKIVLLASNLCL</sequence>
<evidence type="ECO:0000313" key="1">
    <source>
        <dbReference type="EMBL" id="JAD19748.1"/>
    </source>
</evidence>
<reference evidence="1" key="1">
    <citation type="submission" date="2014-09" db="EMBL/GenBank/DDBJ databases">
        <authorList>
            <person name="Magalhaes I.L.F."/>
            <person name="Oliveira U."/>
            <person name="Santos F.R."/>
            <person name="Vidigal T.H.D.A."/>
            <person name="Brescovit A.D."/>
            <person name="Santos A.J."/>
        </authorList>
    </citation>
    <scope>NUCLEOTIDE SEQUENCE</scope>
    <source>
        <tissue evidence="1">Shoot tissue taken approximately 20 cm above the soil surface</tissue>
    </source>
</reference>
<reference evidence="1" key="2">
    <citation type="journal article" date="2015" name="Data Brief">
        <title>Shoot transcriptome of the giant reed, Arundo donax.</title>
        <authorList>
            <person name="Barrero R.A."/>
            <person name="Guerrero F.D."/>
            <person name="Moolhuijzen P."/>
            <person name="Goolsby J.A."/>
            <person name="Tidwell J."/>
            <person name="Bellgard S.E."/>
            <person name="Bellgard M.I."/>
        </authorList>
    </citation>
    <scope>NUCLEOTIDE SEQUENCE</scope>
    <source>
        <tissue evidence="1">Shoot tissue taken approximately 20 cm above the soil surface</tissue>
    </source>
</reference>
<protein>
    <submittedName>
        <fullName evidence="1">Uncharacterized protein</fullName>
    </submittedName>
</protein>
<name>A0A0A8Y4V9_ARUDO</name>
<proteinExistence type="predicted"/>
<accession>A0A0A8Y4V9</accession>
<dbReference type="AlphaFoldDB" id="A0A0A8Y4V9"/>
<organism evidence="1">
    <name type="scientific">Arundo donax</name>
    <name type="common">Giant reed</name>
    <name type="synonym">Donax arundinaceus</name>
    <dbReference type="NCBI Taxonomy" id="35708"/>
    <lineage>
        <taxon>Eukaryota</taxon>
        <taxon>Viridiplantae</taxon>
        <taxon>Streptophyta</taxon>
        <taxon>Embryophyta</taxon>
        <taxon>Tracheophyta</taxon>
        <taxon>Spermatophyta</taxon>
        <taxon>Magnoliopsida</taxon>
        <taxon>Liliopsida</taxon>
        <taxon>Poales</taxon>
        <taxon>Poaceae</taxon>
        <taxon>PACMAD clade</taxon>
        <taxon>Arundinoideae</taxon>
        <taxon>Arundineae</taxon>
        <taxon>Arundo</taxon>
    </lineage>
</organism>
<dbReference type="EMBL" id="GBRH01278147">
    <property type="protein sequence ID" value="JAD19748.1"/>
    <property type="molecule type" value="Transcribed_RNA"/>
</dbReference>